<reference evidence="1 2" key="1">
    <citation type="journal article" date="2011" name="BMC Genomics">
        <title>Genomic insights into an obligate epibiotic bacterial predator: Micavibrio aeruginosavorus ARL-13.</title>
        <authorList>
            <person name="Wang Z."/>
            <person name="Kadouri D."/>
            <person name="Wu M."/>
        </authorList>
    </citation>
    <scope>NUCLEOTIDE SEQUENCE [LARGE SCALE GENOMIC DNA]</scope>
    <source>
        <strain evidence="1 2">ARL-13</strain>
    </source>
</reference>
<dbReference type="OrthoDB" id="9825561at2"/>
<accession>G2KN81</accession>
<dbReference type="Proteomes" id="UP000009286">
    <property type="component" value="Chromosome"/>
</dbReference>
<name>G2KN81_MICAA</name>
<dbReference type="STRING" id="856793.MICA_1086"/>
<proteinExistence type="predicted"/>
<dbReference type="KEGG" id="mai:MICA_1086"/>
<gene>
    <name evidence="1" type="ordered locus">MICA_1086</name>
</gene>
<evidence type="ECO:0000313" key="1">
    <source>
        <dbReference type="EMBL" id="AEP09414.1"/>
    </source>
</evidence>
<protein>
    <submittedName>
        <fullName evidence="1">Uncharacterized protein</fullName>
    </submittedName>
</protein>
<evidence type="ECO:0000313" key="2">
    <source>
        <dbReference type="Proteomes" id="UP000009286"/>
    </source>
</evidence>
<dbReference type="RefSeq" id="WP_014102637.1">
    <property type="nucleotide sequence ID" value="NC_016026.1"/>
</dbReference>
<dbReference type="HOGENOM" id="CLU_1990069_0_0_5"/>
<organism evidence="1 2">
    <name type="scientific">Micavibrio aeruginosavorus (strain ARL-13)</name>
    <dbReference type="NCBI Taxonomy" id="856793"/>
    <lineage>
        <taxon>Bacteria</taxon>
        <taxon>Pseudomonadati</taxon>
        <taxon>Bdellovibrionota</taxon>
        <taxon>Bdellovibrionia</taxon>
        <taxon>Bdellovibrionales</taxon>
        <taxon>Pseudobdellovibrionaceae</taxon>
        <taxon>Micavibrio</taxon>
    </lineage>
</organism>
<dbReference type="EMBL" id="CP002382">
    <property type="protein sequence ID" value="AEP09414.1"/>
    <property type="molecule type" value="Genomic_DNA"/>
</dbReference>
<sequence>MKSTERFVNNCISGYEKEGESNPLLDGVDKAGFCGCLAEKKIDDNFTYDTMKPCMDAHMKEPVVRFCEDDLSKQMEGYVNCECIYDHTAQWVFKSAAAASHKGPQLSKADETQASITMIQECEFR</sequence>
<keyword evidence="2" id="KW-1185">Reference proteome</keyword>
<dbReference type="AlphaFoldDB" id="G2KN81"/>